<organism evidence="2 3">
    <name type="scientific">Dactylosporangium matsuzakiense</name>
    <dbReference type="NCBI Taxonomy" id="53360"/>
    <lineage>
        <taxon>Bacteria</taxon>
        <taxon>Bacillati</taxon>
        <taxon>Actinomycetota</taxon>
        <taxon>Actinomycetes</taxon>
        <taxon>Micromonosporales</taxon>
        <taxon>Micromonosporaceae</taxon>
        <taxon>Dactylosporangium</taxon>
    </lineage>
</organism>
<keyword evidence="3" id="KW-1185">Reference proteome</keyword>
<dbReference type="AlphaFoldDB" id="A0A9W6KCP9"/>
<name>A0A9W6KCP9_9ACTN</name>
<dbReference type="EMBL" id="BSFP01000005">
    <property type="protein sequence ID" value="GLK99685.1"/>
    <property type="molecule type" value="Genomic_DNA"/>
</dbReference>
<keyword evidence="1" id="KW-1133">Transmembrane helix</keyword>
<reference evidence="2" key="1">
    <citation type="journal article" date="2014" name="Int. J. Syst. Evol. Microbiol.">
        <title>Complete genome sequence of Corynebacterium casei LMG S-19264T (=DSM 44701T), isolated from a smear-ripened cheese.</title>
        <authorList>
            <consortium name="US DOE Joint Genome Institute (JGI-PGF)"/>
            <person name="Walter F."/>
            <person name="Albersmeier A."/>
            <person name="Kalinowski J."/>
            <person name="Ruckert C."/>
        </authorList>
    </citation>
    <scope>NUCLEOTIDE SEQUENCE</scope>
    <source>
        <strain evidence="2">VKM Ac-1321</strain>
    </source>
</reference>
<accession>A0A9W6KCP9</accession>
<feature type="transmembrane region" description="Helical" evidence="1">
    <location>
        <begin position="108"/>
        <end position="124"/>
    </location>
</feature>
<feature type="transmembrane region" description="Helical" evidence="1">
    <location>
        <begin position="38"/>
        <end position="62"/>
    </location>
</feature>
<evidence type="ECO:0000313" key="2">
    <source>
        <dbReference type="EMBL" id="GLK99685.1"/>
    </source>
</evidence>
<sequence length="251" mass="27729">MTVLRVARAALLAVATTVVALAQLHLPSERFWEQHHLAQWISVGLLALFIVGEGVASVAVAVQQDRIHEYDNDIRTTLTVALAEVVDVTDARWDEVAIRYYRRRGFWIWRRLILVAALHAVAAVRDTLHSVRLGAGPAGVAVETEEIVSEQWRDFAQSATRQGRNAWEARPVAERYGLSWGELRRSAKPEGLVAYPTFGENGQVDGCIMLSGTLKASELAGEQVLDILDSAATSLDRAGPPPRGWWMSRGR</sequence>
<dbReference type="RefSeq" id="WP_261959626.1">
    <property type="nucleotide sequence ID" value="NZ_BAAAXA010000001.1"/>
</dbReference>
<proteinExistence type="predicted"/>
<reference evidence="2" key="2">
    <citation type="submission" date="2023-01" db="EMBL/GenBank/DDBJ databases">
        <authorList>
            <person name="Sun Q."/>
            <person name="Evtushenko L."/>
        </authorList>
    </citation>
    <scope>NUCLEOTIDE SEQUENCE</scope>
    <source>
        <strain evidence="2">VKM Ac-1321</strain>
    </source>
</reference>
<comment type="caution">
    <text evidence="2">The sequence shown here is derived from an EMBL/GenBank/DDBJ whole genome shotgun (WGS) entry which is preliminary data.</text>
</comment>
<keyword evidence="1" id="KW-0812">Transmembrane</keyword>
<keyword evidence="1" id="KW-0472">Membrane</keyword>
<gene>
    <name evidence="2" type="ORF">GCM10017581_014260</name>
</gene>
<protein>
    <submittedName>
        <fullName evidence="2">Uncharacterized protein</fullName>
    </submittedName>
</protein>
<dbReference type="Proteomes" id="UP001143480">
    <property type="component" value="Unassembled WGS sequence"/>
</dbReference>
<evidence type="ECO:0000256" key="1">
    <source>
        <dbReference type="SAM" id="Phobius"/>
    </source>
</evidence>
<evidence type="ECO:0000313" key="3">
    <source>
        <dbReference type="Proteomes" id="UP001143480"/>
    </source>
</evidence>